<dbReference type="Gene3D" id="2.60.120.220">
    <property type="entry name" value="Satellite virus coat domain"/>
    <property type="match status" value="2"/>
</dbReference>
<proteinExistence type="predicted"/>
<name>A0A1M6NNJ5_REIAG</name>
<gene>
    <name evidence="2" type="ORF">SAMN04488028_102332</name>
</gene>
<keyword evidence="3" id="KW-1185">Reference proteome</keyword>
<accession>A0A1M6NNJ5</accession>
<dbReference type="PROSITE" id="PS51257">
    <property type="entry name" value="PROKAR_LIPOPROTEIN"/>
    <property type="match status" value="1"/>
</dbReference>
<evidence type="ECO:0000256" key="1">
    <source>
        <dbReference type="SAM" id="MobiDB-lite"/>
    </source>
</evidence>
<dbReference type="AlphaFoldDB" id="A0A1M6NNJ5"/>
<dbReference type="EMBL" id="FRAA01000002">
    <property type="protein sequence ID" value="SHJ97253.1"/>
    <property type="molecule type" value="Genomic_DNA"/>
</dbReference>
<keyword evidence="2" id="KW-0176">Collagen</keyword>
<evidence type="ECO:0000313" key="2">
    <source>
        <dbReference type="EMBL" id="SHJ97253.1"/>
    </source>
</evidence>
<dbReference type="RefSeq" id="WP_139280942.1">
    <property type="nucleotide sequence ID" value="NZ_FRAA01000002.1"/>
</dbReference>
<dbReference type="STRING" id="156994.SAMN04488028_102332"/>
<feature type="region of interest" description="Disordered" evidence="1">
    <location>
        <begin position="181"/>
        <end position="227"/>
    </location>
</feature>
<feature type="region of interest" description="Disordered" evidence="1">
    <location>
        <begin position="132"/>
        <end position="161"/>
    </location>
</feature>
<dbReference type="InterPro" id="IPR008160">
    <property type="entry name" value="Collagen"/>
</dbReference>
<dbReference type="PANTHER" id="PTHR24637">
    <property type="entry name" value="COLLAGEN"/>
    <property type="match status" value="1"/>
</dbReference>
<sequence>MRQLYLLLLALVIMTVTFSGCITEDNSGEIADLKEELQAEIDALKALLEESNSISQVLVEDNVLKLIFANGEVLTTILPESEIPQIGDNGNWWIGAVDLGVPAQSEIPIIGANGNWWIGGEDTGVSFAVTDGQNGKDGVDGTNGSDGKDGVDGTNGKDGVNGLTPYIGENGNWWIGTEDTGIKAEGQDGTNGSDGKDGVDGTNGTDGKDGVDGTNGTNGSDGVDGNTPFVGANGNWWIGTDDTGIKAEGQDGVDGTNGLDGADGIGISSVEYDQTSGTLTITLDDATVYSFVLSYEDTLKAVKLNDLNGEYMVSAIYNGDLPFVMFDYTVDNRLETVTYYTTVLNQPVKYLSIDRKYTVGGDIESQTYTEWATKKKAIQEGEIWPEKELGINMTPEDAFFELTGSVDETLSDEFYLSLTGNAVYKDSLIYVMGLDDNGETIVRKFMVRETDATEPFGMIEVGPEGVYVWTTPYDEENEEWSGSYETTNSAYNYRSIYYDGSTYVLGASETITYYPWGQQVLAITDPIDDTSVAGKVDDYVGIYSGDYENPDNALSGDFKTLFKTYSTYEPGDQIDNYSLVYAYEGENFRGYDDSEGEDVFYVTVDNGKIVTVALFNEGEKEDMLGFNYTDNKLTSIDYIYEAIDDIVMVSYDGQGNPIEFSVNPSLLEEQSVEGNIDNELLASLGLIYSYDEYDPTLGMVVEKYHYPDAYTPLINITYNYDMKSFMNHTFMAANPLTSFFDVSNAISEIGWAGHGSATFNEYLNFNEGGYPEEIKTYLQVSASDVPLEATDELEDFGIPINGSVAVKYKLEYVKKNP</sequence>
<organism evidence="2 3">
    <name type="scientific">Reichenbachiella agariperforans</name>
    <dbReference type="NCBI Taxonomy" id="156994"/>
    <lineage>
        <taxon>Bacteria</taxon>
        <taxon>Pseudomonadati</taxon>
        <taxon>Bacteroidota</taxon>
        <taxon>Cytophagia</taxon>
        <taxon>Cytophagales</taxon>
        <taxon>Reichenbachiellaceae</taxon>
        <taxon>Reichenbachiella</taxon>
    </lineage>
</organism>
<dbReference type="Proteomes" id="UP000184474">
    <property type="component" value="Unassembled WGS sequence"/>
</dbReference>
<protein>
    <submittedName>
        <fullName evidence="2">Collagen triple helix repeat-containing protein</fullName>
    </submittedName>
</protein>
<reference evidence="3" key="1">
    <citation type="submission" date="2016-11" db="EMBL/GenBank/DDBJ databases">
        <authorList>
            <person name="Varghese N."/>
            <person name="Submissions S."/>
        </authorList>
    </citation>
    <scope>NUCLEOTIDE SEQUENCE [LARGE SCALE GENOMIC DNA]</scope>
    <source>
        <strain evidence="3">DSM 26134</strain>
    </source>
</reference>
<evidence type="ECO:0000313" key="3">
    <source>
        <dbReference type="Proteomes" id="UP000184474"/>
    </source>
</evidence>
<dbReference type="Pfam" id="PF01391">
    <property type="entry name" value="Collagen"/>
    <property type="match status" value="1"/>
</dbReference>